<protein>
    <submittedName>
        <fullName evidence="1">Uncharacterized protein</fullName>
    </submittedName>
</protein>
<dbReference type="EMBL" id="BK016258">
    <property type="protein sequence ID" value="DAG05367.1"/>
    <property type="molecule type" value="Genomic_DNA"/>
</dbReference>
<name>A0A8S5VFG7_9CAUD</name>
<proteinExistence type="predicted"/>
<reference evidence="1" key="1">
    <citation type="journal article" date="2021" name="Proc. Natl. Acad. Sci. U.S.A.">
        <title>A Catalog of Tens of Thousands of Viruses from Human Metagenomes Reveals Hidden Associations with Chronic Diseases.</title>
        <authorList>
            <person name="Tisza M.J."/>
            <person name="Buck C.B."/>
        </authorList>
    </citation>
    <scope>NUCLEOTIDE SEQUENCE</scope>
    <source>
        <strain evidence="1">Ctai52</strain>
    </source>
</reference>
<organism evidence="1">
    <name type="scientific">Myoviridae sp. ctai52</name>
    <dbReference type="NCBI Taxonomy" id="2825134"/>
    <lineage>
        <taxon>Viruses</taxon>
        <taxon>Duplodnaviria</taxon>
        <taxon>Heunggongvirae</taxon>
        <taxon>Uroviricota</taxon>
        <taxon>Caudoviricetes</taxon>
    </lineage>
</organism>
<accession>A0A8S5VFG7</accession>
<sequence>MKVSNCLKIGIDYLIGVDCTGVAITFKDQYRLRAFVIEDSFNKSKKMPRKKKKILRKALFRGVNKKEREGVLVLDKRIEVMVVDKGDSKQ</sequence>
<evidence type="ECO:0000313" key="1">
    <source>
        <dbReference type="EMBL" id="DAG05367.1"/>
    </source>
</evidence>